<proteinExistence type="predicted"/>
<dbReference type="InterPro" id="IPR012429">
    <property type="entry name" value="HGSNAT_cat"/>
</dbReference>
<feature type="transmembrane region" description="Helical" evidence="1">
    <location>
        <begin position="305"/>
        <end position="326"/>
    </location>
</feature>
<organism evidence="3">
    <name type="scientific">Sphingomonas elodea</name>
    <dbReference type="NCBI Taxonomy" id="179878"/>
    <lineage>
        <taxon>Bacteria</taxon>
        <taxon>Pseudomonadati</taxon>
        <taxon>Pseudomonadota</taxon>
        <taxon>Alphaproteobacteria</taxon>
        <taxon>Sphingomonadales</taxon>
        <taxon>Sphingomonadaceae</taxon>
        <taxon>Sphingomonas</taxon>
    </lineage>
</organism>
<feature type="transmembrane region" description="Helical" evidence="1">
    <location>
        <begin position="63"/>
        <end position="84"/>
    </location>
</feature>
<keyword evidence="1" id="KW-1133">Transmembrane helix</keyword>
<dbReference type="PANTHER" id="PTHR40407:SF1">
    <property type="entry name" value="HEPARAN-ALPHA-GLUCOSAMINIDE N-ACETYLTRANSFERASE CATALYTIC DOMAIN-CONTAINING PROTEIN"/>
    <property type="match status" value="1"/>
</dbReference>
<feature type="transmembrane region" description="Helical" evidence="1">
    <location>
        <begin position="280"/>
        <end position="298"/>
    </location>
</feature>
<feature type="transmembrane region" description="Helical" evidence="1">
    <location>
        <begin position="232"/>
        <end position="252"/>
    </location>
</feature>
<accession>Q7X2M8</accession>
<evidence type="ECO:0000313" key="3">
    <source>
        <dbReference type="EMBL" id="AAP57681.1"/>
    </source>
</evidence>
<feature type="transmembrane region" description="Helical" evidence="1">
    <location>
        <begin position="96"/>
        <end position="118"/>
    </location>
</feature>
<feature type="transmembrane region" description="Helical" evidence="1">
    <location>
        <begin position="346"/>
        <end position="367"/>
    </location>
</feature>
<dbReference type="AlphaFoldDB" id="Q7X2M8"/>
<dbReference type="Pfam" id="PF07786">
    <property type="entry name" value="HGSNAT_cat"/>
    <property type="match status" value="1"/>
</dbReference>
<reference evidence="3" key="1">
    <citation type="submission" date="2003-01" db="EMBL/GenBank/DDBJ databases">
        <title>Genes Required for Gellan Polysaccharide Biosynthesis in Sphingomonas elodea ATCC 31461.</title>
        <authorList>
            <person name="Harding N.E."/>
            <person name="Patel Y.N."/>
            <person name="Coleman R.J."/>
        </authorList>
    </citation>
    <scope>NUCLEOTIDE SEQUENCE</scope>
    <source>
        <strain evidence="3">ATCC 31461</strain>
    </source>
</reference>
<feature type="transmembrane region" description="Helical" evidence="1">
    <location>
        <begin position="151"/>
        <end position="172"/>
    </location>
</feature>
<dbReference type="PANTHER" id="PTHR40407">
    <property type="entry name" value="MEMBRANE PROTEIN-LIKE PROTEIN"/>
    <property type="match status" value="1"/>
</dbReference>
<protein>
    <recommendedName>
        <fullName evidence="2">Heparan-alpha-glucosaminide N-acetyltransferase catalytic domain-containing protein</fullName>
    </recommendedName>
</protein>
<keyword evidence="1" id="KW-0812">Transmembrane</keyword>
<evidence type="ECO:0000259" key="2">
    <source>
        <dbReference type="Pfam" id="PF07786"/>
    </source>
</evidence>
<feature type="transmembrane region" description="Helical" evidence="1">
    <location>
        <begin position="124"/>
        <end position="144"/>
    </location>
</feature>
<feature type="domain" description="Heparan-alpha-glucosaminide N-acetyltransferase catalytic" evidence="2">
    <location>
        <begin position="16"/>
        <end position="228"/>
    </location>
</feature>
<keyword evidence="1" id="KW-0472">Membrane</keyword>
<dbReference type="EMBL" id="AY217008">
    <property type="protein sequence ID" value="AAP57681.1"/>
    <property type="molecule type" value="Genomic_DNA"/>
</dbReference>
<name>Q7X2M8_SPHEL</name>
<feature type="transmembrane region" description="Helical" evidence="1">
    <location>
        <begin position="202"/>
        <end position="220"/>
    </location>
</feature>
<evidence type="ECO:0000256" key="1">
    <source>
        <dbReference type="SAM" id="Phobius"/>
    </source>
</evidence>
<sequence length="385" mass="41898">MKQTLSTGDSASPRPRIRSIDALRGLVMLLMLVDHTRESFYSTVPVPDPLGTDTPTALFLTRLTAHFCAPVFVLLTGLGAWLYADKRGGAAAAADFLWKRGLFLVVLEVTLVNFAWGFDLTPPMLYLQVIWAIGLAMLALAVLVHLPRPALIAIGLGIVLGHNLLDGLHVAGEPGHAIWAVLHERTVFELPWGQRLRISYPLLPWIGVIALGYALGPWFAATVDAAMRRRRLVTLGLAALALFVLLRATNIYGDLHPWRAGADALGTALQFVNLTKYPPSADFVLATLGVGLIVLAGFERLPDRLTALLAVLGGAPLFFYLLHLYLLNGLNQLGRLLLGVAGPVSVPDVAALWLLAAAVAVPCWFATRAFGRIKRRSSAWWMRYL</sequence>